<comment type="caution">
    <text evidence="2">The sequence shown here is derived from an EMBL/GenBank/DDBJ whole genome shotgun (WGS) entry which is preliminary data.</text>
</comment>
<gene>
    <name evidence="2" type="ORF">OCL97_16800</name>
</gene>
<keyword evidence="3" id="KW-1185">Reference proteome</keyword>
<evidence type="ECO:0000313" key="3">
    <source>
        <dbReference type="Proteomes" id="UP001598130"/>
    </source>
</evidence>
<reference evidence="2 3" key="1">
    <citation type="submission" date="2022-09" db="EMBL/GenBank/DDBJ databases">
        <title>New species of Phenylobacterium.</title>
        <authorList>
            <person name="Mieszkin S."/>
        </authorList>
    </citation>
    <scope>NUCLEOTIDE SEQUENCE [LARGE SCALE GENOMIC DNA]</scope>
    <source>
        <strain evidence="2 3">HK31-G</strain>
    </source>
</reference>
<keyword evidence="1" id="KW-0732">Signal</keyword>
<organism evidence="2 3">
    <name type="scientific">Phenylobacterium ferrooxidans</name>
    <dbReference type="NCBI Taxonomy" id="2982689"/>
    <lineage>
        <taxon>Bacteria</taxon>
        <taxon>Pseudomonadati</taxon>
        <taxon>Pseudomonadota</taxon>
        <taxon>Alphaproteobacteria</taxon>
        <taxon>Caulobacterales</taxon>
        <taxon>Caulobacteraceae</taxon>
        <taxon>Phenylobacterium</taxon>
    </lineage>
</organism>
<evidence type="ECO:0008006" key="4">
    <source>
        <dbReference type="Google" id="ProtNLM"/>
    </source>
</evidence>
<proteinExistence type="predicted"/>
<sequence length="200" mass="21505">MKCLLLIAALTCLAGAAHAKGEQFHNPTAQFALTKPEGWVYLSADQNSANLKAVESGDAELRDAVAKYATVPMVILAKHPEPFPDLNPTFKVNLRLLGPWAGQTPTAVLDEILPTLRKIAADVTVVQPPTLVKVDGLDAGYLRVNYTLRAAGAEFPTTSEIWIVPRGEVFFLIGAGSRQDEATGSRAEIAEILQSIRFGP</sequence>
<evidence type="ECO:0000256" key="1">
    <source>
        <dbReference type="SAM" id="SignalP"/>
    </source>
</evidence>
<dbReference type="RefSeq" id="WP_377371013.1">
    <property type="nucleotide sequence ID" value="NZ_JAOTJD010000036.1"/>
</dbReference>
<dbReference type="Proteomes" id="UP001598130">
    <property type="component" value="Unassembled WGS sequence"/>
</dbReference>
<accession>A0ABW6CRR1</accession>
<dbReference type="EMBL" id="JAOTJD010000036">
    <property type="protein sequence ID" value="MFD3265619.1"/>
    <property type="molecule type" value="Genomic_DNA"/>
</dbReference>
<feature type="chain" id="PRO_5046598282" description="DUF1795 domain-containing protein" evidence="1">
    <location>
        <begin position="20"/>
        <end position="200"/>
    </location>
</feature>
<evidence type="ECO:0000313" key="2">
    <source>
        <dbReference type="EMBL" id="MFD3265619.1"/>
    </source>
</evidence>
<feature type="signal peptide" evidence="1">
    <location>
        <begin position="1"/>
        <end position="19"/>
    </location>
</feature>
<name>A0ABW6CRR1_9CAUL</name>
<protein>
    <recommendedName>
        <fullName evidence="4">DUF1795 domain-containing protein</fullName>
    </recommendedName>
</protein>